<accession>A0A3B0RBT3</accession>
<dbReference type="AlphaFoldDB" id="A0A3B0RBT3"/>
<gene>
    <name evidence="1" type="ORF">MNBD_ALPHA08-2102</name>
</gene>
<organism evidence="1">
    <name type="scientific">hydrothermal vent metagenome</name>
    <dbReference type="NCBI Taxonomy" id="652676"/>
    <lineage>
        <taxon>unclassified sequences</taxon>
        <taxon>metagenomes</taxon>
        <taxon>ecological metagenomes</taxon>
    </lineage>
</organism>
<protein>
    <submittedName>
        <fullName evidence="1">Uncharacterized protein</fullName>
    </submittedName>
</protein>
<name>A0A3B0RBT3_9ZZZZ</name>
<evidence type="ECO:0000313" key="1">
    <source>
        <dbReference type="EMBL" id="VAV86396.1"/>
    </source>
</evidence>
<reference evidence="1" key="1">
    <citation type="submission" date="2018-06" db="EMBL/GenBank/DDBJ databases">
        <authorList>
            <person name="Zhirakovskaya E."/>
        </authorList>
    </citation>
    <scope>NUCLEOTIDE SEQUENCE</scope>
</reference>
<sequence length="75" mass="8536">MKNQYISAGLRKKYQEKARIERSIVFHIFLHMTGSAVKKIFNIPAKAILKGKKENKKRRTSNLKSGAGIVNYSTV</sequence>
<dbReference type="EMBL" id="UOEC01000003">
    <property type="protein sequence ID" value="VAV86396.1"/>
    <property type="molecule type" value="Genomic_DNA"/>
</dbReference>
<proteinExistence type="predicted"/>